<evidence type="ECO:0000256" key="12">
    <source>
        <dbReference type="RuleBase" id="RU003357"/>
    </source>
</evidence>
<evidence type="ECO:0000313" key="16">
    <source>
        <dbReference type="Proteomes" id="UP000248745"/>
    </source>
</evidence>
<dbReference type="RefSeq" id="WP_111001070.1">
    <property type="nucleotide sequence ID" value="NZ_QKTW01000032.1"/>
</dbReference>
<dbReference type="InterPro" id="IPR012910">
    <property type="entry name" value="Plug_dom"/>
</dbReference>
<keyword evidence="8 12" id="KW-0798">TonB box</keyword>
<evidence type="ECO:0000256" key="6">
    <source>
        <dbReference type="ARBA" id="ARBA00023004"/>
    </source>
</evidence>
<dbReference type="Pfam" id="PF13715">
    <property type="entry name" value="CarbopepD_reg_2"/>
    <property type="match status" value="1"/>
</dbReference>
<evidence type="ECO:0000256" key="5">
    <source>
        <dbReference type="ARBA" id="ARBA00022692"/>
    </source>
</evidence>
<feature type="domain" description="TonB-dependent receptor-like beta-barrel" evidence="13">
    <location>
        <begin position="290"/>
        <end position="747"/>
    </location>
</feature>
<comment type="caution">
    <text evidence="15">The sequence shown here is derived from an EMBL/GenBank/DDBJ whole genome shotgun (WGS) entry which is preliminary data.</text>
</comment>
<accession>A0A2W2BSM6</accession>
<dbReference type="PROSITE" id="PS52016">
    <property type="entry name" value="TONB_DEPENDENT_REC_3"/>
    <property type="match status" value="1"/>
</dbReference>
<comment type="subcellular location">
    <subcellularLocation>
        <location evidence="1 11">Cell outer membrane</location>
        <topology evidence="1 11">Multi-pass membrane protein</topology>
    </subcellularLocation>
</comment>
<dbReference type="InterPro" id="IPR036942">
    <property type="entry name" value="Beta-barrel_TonB_sf"/>
</dbReference>
<dbReference type="Gene3D" id="2.60.40.1120">
    <property type="entry name" value="Carboxypeptidase-like, regulatory domain"/>
    <property type="match status" value="1"/>
</dbReference>
<name>A0A2W2BSM6_9BACT</name>
<dbReference type="InterPro" id="IPR037066">
    <property type="entry name" value="Plug_dom_sf"/>
</dbReference>
<evidence type="ECO:0000259" key="14">
    <source>
        <dbReference type="Pfam" id="PF07715"/>
    </source>
</evidence>
<dbReference type="PANTHER" id="PTHR32552:SF81">
    <property type="entry name" value="TONB-DEPENDENT OUTER MEMBRANE RECEPTOR"/>
    <property type="match status" value="1"/>
</dbReference>
<evidence type="ECO:0000313" key="15">
    <source>
        <dbReference type="EMBL" id="PZF70743.1"/>
    </source>
</evidence>
<protein>
    <submittedName>
        <fullName evidence="15">TonB-dependent receptor</fullName>
    </submittedName>
</protein>
<evidence type="ECO:0000259" key="13">
    <source>
        <dbReference type="Pfam" id="PF00593"/>
    </source>
</evidence>
<keyword evidence="2 11" id="KW-0813">Transport</keyword>
<keyword evidence="4" id="KW-0410">Iron transport</keyword>
<evidence type="ECO:0000256" key="2">
    <source>
        <dbReference type="ARBA" id="ARBA00022448"/>
    </source>
</evidence>
<evidence type="ECO:0000256" key="11">
    <source>
        <dbReference type="PROSITE-ProRule" id="PRU01360"/>
    </source>
</evidence>
<dbReference type="Gene3D" id="2.170.130.10">
    <property type="entry name" value="TonB-dependent receptor, plug domain"/>
    <property type="match status" value="1"/>
</dbReference>
<comment type="similarity">
    <text evidence="11 12">Belongs to the TonB-dependent receptor family.</text>
</comment>
<dbReference type="PANTHER" id="PTHR32552">
    <property type="entry name" value="FERRICHROME IRON RECEPTOR-RELATED"/>
    <property type="match status" value="1"/>
</dbReference>
<gene>
    <name evidence="15" type="ORF">DN068_21740</name>
</gene>
<dbReference type="Pfam" id="PF07715">
    <property type="entry name" value="Plug"/>
    <property type="match status" value="1"/>
</dbReference>
<dbReference type="GO" id="GO:0006826">
    <property type="term" value="P:iron ion transport"/>
    <property type="evidence" value="ECO:0007669"/>
    <property type="project" value="UniProtKB-KW"/>
</dbReference>
<dbReference type="OrthoDB" id="9803050at2"/>
<organism evidence="15 16">
    <name type="scientific">Taibaiella soli</name>
    <dbReference type="NCBI Taxonomy" id="1649169"/>
    <lineage>
        <taxon>Bacteria</taxon>
        <taxon>Pseudomonadati</taxon>
        <taxon>Bacteroidota</taxon>
        <taxon>Chitinophagia</taxon>
        <taxon>Chitinophagales</taxon>
        <taxon>Chitinophagaceae</taxon>
        <taxon>Taibaiella</taxon>
    </lineage>
</organism>
<dbReference type="InterPro" id="IPR000531">
    <property type="entry name" value="Beta-barrel_TonB"/>
</dbReference>
<dbReference type="InterPro" id="IPR008969">
    <property type="entry name" value="CarboxyPept-like_regulatory"/>
</dbReference>
<evidence type="ECO:0000256" key="9">
    <source>
        <dbReference type="ARBA" id="ARBA00023136"/>
    </source>
</evidence>
<evidence type="ECO:0000256" key="7">
    <source>
        <dbReference type="ARBA" id="ARBA00023065"/>
    </source>
</evidence>
<keyword evidence="16" id="KW-1185">Reference proteome</keyword>
<dbReference type="SUPFAM" id="SSF49464">
    <property type="entry name" value="Carboxypeptidase regulatory domain-like"/>
    <property type="match status" value="1"/>
</dbReference>
<keyword evidence="6" id="KW-0408">Iron</keyword>
<dbReference type="EMBL" id="QKTW01000032">
    <property type="protein sequence ID" value="PZF70743.1"/>
    <property type="molecule type" value="Genomic_DNA"/>
</dbReference>
<evidence type="ECO:0000256" key="4">
    <source>
        <dbReference type="ARBA" id="ARBA00022496"/>
    </source>
</evidence>
<feature type="domain" description="TonB-dependent receptor plug" evidence="14">
    <location>
        <begin position="148"/>
        <end position="225"/>
    </location>
</feature>
<keyword evidence="9 11" id="KW-0472">Membrane</keyword>
<dbReference type="GO" id="GO:0009279">
    <property type="term" value="C:cell outer membrane"/>
    <property type="evidence" value="ECO:0007669"/>
    <property type="project" value="UniProtKB-SubCell"/>
</dbReference>
<keyword evidence="5 11" id="KW-0812">Transmembrane</keyword>
<proteinExistence type="inferred from homology"/>
<keyword evidence="10 11" id="KW-0998">Cell outer membrane</keyword>
<keyword evidence="7" id="KW-0406">Ion transport</keyword>
<dbReference type="Pfam" id="PF00593">
    <property type="entry name" value="TonB_dep_Rec_b-barrel"/>
    <property type="match status" value="1"/>
</dbReference>
<evidence type="ECO:0000256" key="1">
    <source>
        <dbReference type="ARBA" id="ARBA00004571"/>
    </source>
</evidence>
<dbReference type="AlphaFoldDB" id="A0A2W2BSM6"/>
<evidence type="ECO:0000256" key="8">
    <source>
        <dbReference type="ARBA" id="ARBA00023077"/>
    </source>
</evidence>
<reference evidence="15 16" key="1">
    <citation type="submission" date="2018-06" db="EMBL/GenBank/DDBJ databases">
        <title>Mucibacter soli gen. nov., sp. nov., a new member of the family Chitinophagaceae producing mucin.</title>
        <authorList>
            <person name="Kim M.-K."/>
            <person name="Park S."/>
            <person name="Kim T.-S."/>
            <person name="Joung Y."/>
            <person name="Han J.-H."/>
            <person name="Kim S.B."/>
        </authorList>
    </citation>
    <scope>NUCLEOTIDE SEQUENCE [LARGE SCALE GENOMIC DNA]</scope>
    <source>
        <strain evidence="15 16">R1-15</strain>
    </source>
</reference>
<dbReference type="Proteomes" id="UP000248745">
    <property type="component" value="Unassembled WGS sequence"/>
</dbReference>
<keyword evidence="3 11" id="KW-1134">Transmembrane beta strand</keyword>
<sequence>MTLLAKNKWLSLLLVCCFVWIVPAAAQKKITLSGYMKDAQSGETLINANVFIKELEIGVQANNYGFYSVSLPAGSYTVIFSYVGYGSLSVNMNLIESTTYNAELQNQTIIKEVEVTTTRKDQNVKGTEVGTMSLPMDKVKTLPVIFGESDILKTLQLMPGVQSAGEGNSGFYVRGGGPDQNLILLDDAVVYNSGHLFGFFSVFNSDAIKSVNLIKGGMPASYGGRLSSVVDVSMKDGDMKQFHGEGGIGLIASRFTIQGPIDKNKGSFMIAARRTYIDLLVKPFTPRSSSLYGSGYYFYDVNIKANYNLTKKDRLYLSGYFGRDQFIFNNADESFNVKIPWGNSTATLRWNHLFSDRVFLNTTAVFNDYKFSFSGEQNSFAVKLSSGIRDWNGKMDLDYFTPFNHHFKTGLLYIYHTFTPNTVSGKSDTVSFDPQNPFIKYAHEAAAYVQDEFDLGPKIRVNAGLRYSWFAQVGPYWKYDYDQNRDKTDSSFYGASDIVKQYGGFEPRLNVRLLLDEQSSMKASITKTYQYIHLVTNNGTTLPTDTWVPSTYITRPQEAWQYSLGYFRNFFENKLETSVELYYKKMNNQIEFRDGYTPNNLTDEELDFVFGTGQAYGAEFFINKTKGKFTGWIGYTLSWTYRKFPDLNNGEPFPAKYDRRHDLSVVASYEHSKRWTFSAVFVYGSGNAITLPTNYYFIEQQLIQQFSSINAYRLPPYHRLDISANLTPQHKKKHKWQGSWNFSIYNVYNRYNPYFLYVDTRGNATKGIQAKVMQVSIFPILPSVTYNFKF</sequence>
<dbReference type="SUPFAM" id="SSF56935">
    <property type="entry name" value="Porins"/>
    <property type="match status" value="1"/>
</dbReference>
<dbReference type="InterPro" id="IPR039426">
    <property type="entry name" value="TonB-dep_rcpt-like"/>
</dbReference>
<evidence type="ECO:0000256" key="3">
    <source>
        <dbReference type="ARBA" id="ARBA00022452"/>
    </source>
</evidence>
<evidence type="ECO:0000256" key="10">
    <source>
        <dbReference type="ARBA" id="ARBA00023237"/>
    </source>
</evidence>
<keyword evidence="15" id="KW-0675">Receptor</keyword>
<dbReference type="Gene3D" id="2.40.170.20">
    <property type="entry name" value="TonB-dependent receptor, beta-barrel domain"/>
    <property type="match status" value="1"/>
</dbReference>